<organism evidence="2 3">
    <name type="scientific">Neolewinella agarilytica</name>
    <dbReference type="NCBI Taxonomy" id="478744"/>
    <lineage>
        <taxon>Bacteria</taxon>
        <taxon>Pseudomonadati</taxon>
        <taxon>Bacteroidota</taxon>
        <taxon>Saprospiria</taxon>
        <taxon>Saprospirales</taxon>
        <taxon>Lewinellaceae</taxon>
        <taxon>Neolewinella</taxon>
    </lineage>
</organism>
<keyword evidence="1" id="KW-0472">Membrane</keyword>
<keyword evidence="3" id="KW-1185">Reference proteome</keyword>
<dbReference type="EMBL" id="FOFB01000010">
    <property type="protein sequence ID" value="SEQ46029.1"/>
    <property type="molecule type" value="Genomic_DNA"/>
</dbReference>
<dbReference type="Proteomes" id="UP000199021">
    <property type="component" value="Unassembled WGS sequence"/>
</dbReference>
<reference evidence="3" key="1">
    <citation type="submission" date="2016-10" db="EMBL/GenBank/DDBJ databases">
        <authorList>
            <person name="Varghese N."/>
            <person name="Submissions S."/>
        </authorList>
    </citation>
    <scope>NUCLEOTIDE SEQUENCE [LARGE SCALE GENOMIC DNA]</scope>
    <source>
        <strain evidence="3">DSM 24740</strain>
    </source>
</reference>
<dbReference type="AlphaFoldDB" id="A0A1H9G7H4"/>
<keyword evidence="1" id="KW-1133">Transmembrane helix</keyword>
<sequence length="120" mass="13214">MYRFFLLLAVIASTILCLWLQTAWYWPGIAALILAVLLPVWRRGGFYFAFLGGLLVWGIYAGFLHFDSEGRLSDRLAVTFGATSGWMLVGVTALWGALTTGLGGWTGASLRRALVKDEPK</sequence>
<dbReference type="RefSeq" id="WP_090168075.1">
    <property type="nucleotide sequence ID" value="NZ_FOFB01000010.1"/>
</dbReference>
<protein>
    <submittedName>
        <fullName evidence="2">Uncharacterized protein</fullName>
    </submittedName>
</protein>
<evidence type="ECO:0000313" key="2">
    <source>
        <dbReference type="EMBL" id="SEQ46029.1"/>
    </source>
</evidence>
<accession>A0A1H9G7H4</accession>
<name>A0A1H9G7H4_9BACT</name>
<dbReference type="OrthoDB" id="1525231at2"/>
<dbReference type="InParanoid" id="A0A1H9G7H4"/>
<proteinExistence type="predicted"/>
<dbReference type="STRING" id="478744.SAMN05444359_11071"/>
<evidence type="ECO:0000313" key="3">
    <source>
        <dbReference type="Proteomes" id="UP000199021"/>
    </source>
</evidence>
<gene>
    <name evidence="2" type="ORF">SAMN05444359_11071</name>
</gene>
<feature type="transmembrane region" description="Helical" evidence="1">
    <location>
        <begin position="24"/>
        <end position="41"/>
    </location>
</feature>
<evidence type="ECO:0000256" key="1">
    <source>
        <dbReference type="SAM" id="Phobius"/>
    </source>
</evidence>
<feature type="transmembrane region" description="Helical" evidence="1">
    <location>
        <begin position="86"/>
        <end position="110"/>
    </location>
</feature>
<keyword evidence="1" id="KW-0812">Transmembrane</keyword>
<feature type="transmembrane region" description="Helical" evidence="1">
    <location>
        <begin position="46"/>
        <end position="66"/>
    </location>
</feature>